<organism evidence="1 2">
    <name type="scientific">Ceriporiopsis subvermispora (strain B)</name>
    <name type="common">White-rot fungus</name>
    <name type="synonym">Gelatoporia subvermispora</name>
    <dbReference type="NCBI Taxonomy" id="914234"/>
    <lineage>
        <taxon>Eukaryota</taxon>
        <taxon>Fungi</taxon>
        <taxon>Dikarya</taxon>
        <taxon>Basidiomycota</taxon>
        <taxon>Agaricomycotina</taxon>
        <taxon>Agaricomycetes</taxon>
        <taxon>Polyporales</taxon>
        <taxon>Gelatoporiaceae</taxon>
        <taxon>Gelatoporia</taxon>
    </lineage>
</organism>
<dbReference type="AlphaFoldDB" id="M2R986"/>
<dbReference type="Gene3D" id="3.80.10.10">
    <property type="entry name" value="Ribonuclease Inhibitor"/>
    <property type="match status" value="1"/>
</dbReference>
<reference evidence="1 2" key="1">
    <citation type="journal article" date="2012" name="Proc. Natl. Acad. Sci. U.S.A.">
        <title>Comparative genomics of Ceriporiopsis subvermispora and Phanerochaete chrysosporium provide insight into selective ligninolysis.</title>
        <authorList>
            <person name="Fernandez-Fueyo E."/>
            <person name="Ruiz-Duenas F.J."/>
            <person name="Ferreira P."/>
            <person name="Floudas D."/>
            <person name="Hibbett D.S."/>
            <person name="Canessa P."/>
            <person name="Larrondo L.F."/>
            <person name="James T.Y."/>
            <person name="Seelenfreund D."/>
            <person name="Lobos S."/>
            <person name="Polanco R."/>
            <person name="Tello M."/>
            <person name="Honda Y."/>
            <person name="Watanabe T."/>
            <person name="Watanabe T."/>
            <person name="Ryu J.S."/>
            <person name="Kubicek C.P."/>
            <person name="Schmoll M."/>
            <person name="Gaskell J."/>
            <person name="Hammel K.E."/>
            <person name="St John F.J."/>
            <person name="Vanden Wymelenberg A."/>
            <person name="Sabat G."/>
            <person name="Splinter BonDurant S."/>
            <person name="Syed K."/>
            <person name="Yadav J.S."/>
            <person name="Doddapaneni H."/>
            <person name="Subramanian V."/>
            <person name="Lavin J.L."/>
            <person name="Oguiza J.A."/>
            <person name="Perez G."/>
            <person name="Pisabarro A.G."/>
            <person name="Ramirez L."/>
            <person name="Santoyo F."/>
            <person name="Master E."/>
            <person name="Coutinho P.M."/>
            <person name="Henrissat B."/>
            <person name="Lombard V."/>
            <person name="Magnuson J.K."/>
            <person name="Kuees U."/>
            <person name="Hori C."/>
            <person name="Igarashi K."/>
            <person name="Samejima M."/>
            <person name="Held B.W."/>
            <person name="Barry K.W."/>
            <person name="LaButti K.M."/>
            <person name="Lapidus A."/>
            <person name="Lindquist E.A."/>
            <person name="Lucas S.M."/>
            <person name="Riley R."/>
            <person name="Salamov A.A."/>
            <person name="Hoffmeister D."/>
            <person name="Schwenk D."/>
            <person name="Hadar Y."/>
            <person name="Yarden O."/>
            <person name="de Vries R.P."/>
            <person name="Wiebenga A."/>
            <person name="Stenlid J."/>
            <person name="Eastwood D."/>
            <person name="Grigoriev I.V."/>
            <person name="Berka R.M."/>
            <person name="Blanchette R.A."/>
            <person name="Kersten P."/>
            <person name="Martinez A.T."/>
            <person name="Vicuna R."/>
            <person name="Cullen D."/>
        </authorList>
    </citation>
    <scope>NUCLEOTIDE SEQUENCE [LARGE SCALE GENOMIC DNA]</scope>
    <source>
        <strain evidence="1 2">B</strain>
    </source>
</reference>
<evidence type="ECO:0000313" key="2">
    <source>
        <dbReference type="Proteomes" id="UP000016930"/>
    </source>
</evidence>
<gene>
    <name evidence="1" type="ORF">CERSUDRAFT_74940</name>
</gene>
<protein>
    <recommendedName>
        <fullName evidence="3">F-box domain-containing protein</fullName>
    </recommendedName>
</protein>
<evidence type="ECO:0000313" key="1">
    <source>
        <dbReference type="EMBL" id="EMD35321.1"/>
    </source>
</evidence>
<dbReference type="InterPro" id="IPR032675">
    <property type="entry name" value="LRR_dom_sf"/>
</dbReference>
<dbReference type="EMBL" id="KB445800">
    <property type="protein sequence ID" value="EMD35321.1"/>
    <property type="molecule type" value="Genomic_DNA"/>
</dbReference>
<dbReference type="STRING" id="914234.M2R986"/>
<name>M2R986_CERS8</name>
<accession>M2R986</accession>
<dbReference type="OrthoDB" id="2801180at2759"/>
<proteinExistence type="predicted"/>
<keyword evidence="2" id="KW-1185">Reference proteome</keyword>
<dbReference type="Proteomes" id="UP000016930">
    <property type="component" value="Unassembled WGS sequence"/>
</dbReference>
<evidence type="ECO:0008006" key="3">
    <source>
        <dbReference type="Google" id="ProtNLM"/>
    </source>
</evidence>
<sequence>MTSWLPLLRLLSGFKPVCIPAENTITVPLSGRRSCRGIPGRRIYRFTGIMLVVATPNPALTRRDLEPQQFPTIASFTASDYLLRETQTAYPAIPETLSALEVRHWTKDPRCEELPCVALHDLCGDNPGVEFLRIGKAYEFEEIPRFTKLRTLHCGVIAFDLDESFINALSSLPVLETISLQFYDEVKIHRPSRDIAPRTLSHLQDLTLRGLLNCIVWFSQCTYFPTLRSLSYKDISGDSVEVYLCAVQTMLLKCASTLRYFCLGCSKFNYSFAMEDLFYMCSILQVLRPILSLRDMLGIKIEFSEWADVQVYDEDLIAMGQAWPALRELEVAVHVDFAPLRPTLTVLPKIANLCPSLKRLVLPFLDGHIPAGSYLGPCTTHDLRYLQFHTRLEAQEDQLKAFVENRFSALDAQRTMRRTIEGYMTRVEVGHHPCKSDYAGPINLRLVTLNGWNELLSKVTYLPETLRIVGHIAFQCSRKPPEDEMIGHFFYEEPHRFEGGILDHEWYRFKTLSGYVHHLAQKNDHAIVDLKVFYKLWDRNQRSPLLPSLCSISWYERLDFFLPLTPRTLRALDTSLWRGEVAKKGNVEVTLDAFCSYLLNFECLRVDKNAANTPIWRAPIFSKRLFLDILSSLPSLERLSIGFRVEIPDIQDEVHSSTPSTCLPNLQDLALLGCSHKIQWFLQHIQAPQLRCLAIEDPIKSHLEEYCALVETLVDKCASTLRDISIRVEDHVFGSRSAAAGSSIAKLVQHLLPLPDILSICRLPHDRTSAV</sequence>
<dbReference type="HOGENOM" id="CLU_362465_0_0_1"/>